<dbReference type="AlphaFoldDB" id="D7AA82"/>
<dbReference type="Proteomes" id="UP000006633">
    <property type="component" value="Chromosome"/>
</dbReference>
<dbReference type="eggNOG" id="COG0262">
    <property type="taxonomic scope" value="Bacteria"/>
</dbReference>
<sequence length="135" mass="14794">MADIRAMCAVGLSGQLGLRGSLPWEGRTEPEFVADVARFFDATRGHVLLAGPATKASIPDFAYRDRTIVEIRSTEDPEAMIAAFPGRVIYIGGGPAVWASYAHLIRHWDVTRLPYDGEADRWFDPAWLTTGMGNG</sequence>
<dbReference type="RefSeq" id="WP_013168370.1">
    <property type="nucleotide sequence ID" value="NC_014217.1"/>
</dbReference>
<dbReference type="OrthoDB" id="7932254at2"/>
<accession>D7AA82</accession>
<dbReference type="STRING" id="639283.Snov_3597"/>
<name>D7AA82_ANCN5</name>
<dbReference type="SUPFAM" id="SSF53597">
    <property type="entry name" value="Dihydrofolate reductase-like"/>
    <property type="match status" value="1"/>
</dbReference>
<reference evidence="1 2" key="1">
    <citation type="journal article" date="2012" name="Stand. Genomic Sci.">
        <title>Complete genome sequence of the facultatively chemolithoautotrophic and methylotrophic alpha Proteobacterium Starkeya novella type strain (ATCC 8093(T)).</title>
        <authorList>
            <person name="Kappler U."/>
            <person name="Davenport K."/>
            <person name="Beatson S."/>
            <person name="Lucas S."/>
            <person name="Lapidus A."/>
            <person name="Copeland A."/>
            <person name="Berry K.W."/>
            <person name="Glavina Del Rio T."/>
            <person name="Hammon N."/>
            <person name="Dalin E."/>
            <person name="Tice H."/>
            <person name="Pitluck S."/>
            <person name="Richardson P."/>
            <person name="Bruce D."/>
            <person name="Goodwin L.A."/>
            <person name="Han C."/>
            <person name="Tapia R."/>
            <person name="Detter J.C."/>
            <person name="Chang Y.J."/>
            <person name="Jeffries C.D."/>
            <person name="Land M."/>
            <person name="Hauser L."/>
            <person name="Kyrpides N.C."/>
            <person name="Goker M."/>
            <person name="Ivanova N."/>
            <person name="Klenk H.P."/>
            <person name="Woyke T."/>
        </authorList>
    </citation>
    <scope>NUCLEOTIDE SEQUENCE [LARGE SCALE GENOMIC DNA]</scope>
    <source>
        <strain evidence="2">ATCC 8093 / DSM 506 / JCM 20403 / CCM 1077 / IAM 12100 / NBRC 12443 / NCIMB 10456</strain>
    </source>
</reference>
<dbReference type="HOGENOM" id="CLU_1872632_0_0_5"/>
<proteinExistence type="predicted"/>
<evidence type="ECO:0000313" key="1">
    <source>
        <dbReference type="EMBL" id="ADH90869.1"/>
    </source>
</evidence>
<keyword evidence="2" id="KW-1185">Reference proteome</keyword>
<gene>
    <name evidence="1" type="ordered locus">Snov_3597</name>
</gene>
<protein>
    <submittedName>
        <fullName evidence="1">Dihydrofolate reductase</fullName>
    </submittedName>
</protein>
<evidence type="ECO:0000313" key="2">
    <source>
        <dbReference type="Proteomes" id="UP000006633"/>
    </source>
</evidence>
<dbReference type="KEGG" id="sno:Snov_3597"/>
<dbReference type="EMBL" id="CP002026">
    <property type="protein sequence ID" value="ADH90869.1"/>
    <property type="molecule type" value="Genomic_DNA"/>
</dbReference>
<dbReference type="InterPro" id="IPR024072">
    <property type="entry name" value="DHFR-like_dom_sf"/>
</dbReference>
<dbReference type="Gene3D" id="3.40.430.10">
    <property type="entry name" value="Dihydrofolate Reductase, subunit A"/>
    <property type="match status" value="1"/>
</dbReference>
<organism evidence="1 2">
    <name type="scientific">Ancylobacter novellus (strain ATCC 8093 / DSM 506 / JCM 20403 / CCM 1077 / IAM 12100 / NBRC 12443 / NCIMB 10456)</name>
    <name type="common">Starkeya novella</name>
    <dbReference type="NCBI Taxonomy" id="639283"/>
    <lineage>
        <taxon>Bacteria</taxon>
        <taxon>Pseudomonadati</taxon>
        <taxon>Pseudomonadota</taxon>
        <taxon>Alphaproteobacteria</taxon>
        <taxon>Hyphomicrobiales</taxon>
        <taxon>Xanthobacteraceae</taxon>
        <taxon>Ancylobacter</taxon>
    </lineage>
</organism>